<evidence type="ECO:0000256" key="5">
    <source>
        <dbReference type="RuleBase" id="RU003815"/>
    </source>
</evidence>
<dbReference type="HAMAP" id="MF_00532_B">
    <property type="entry name" value="Ribosomal_uS9_B"/>
    <property type="match status" value="1"/>
</dbReference>
<comment type="similarity">
    <text evidence="2 5">Belongs to the universal ribosomal protein uS9 family.</text>
</comment>
<keyword evidence="3 5" id="KW-0689">Ribosomal protein</keyword>
<dbReference type="SUPFAM" id="SSF54211">
    <property type="entry name" value="Ribosomal protein S5 domain 2-like"/>
    <property type="match status" value="1"/>
</dbReference>
<dbReference type="Gene3D" id="3.30.230.10">
    <property type="match status" value="1"/>
</dbReference>
<dbReference type="PANTHER" id="PTHR21569:SF1">
    <property type="entry name" value="SMALL RIBOSOMAL SUBUNIT PROTEIN US9M"/>
    <property type="match status" value="1"/>
</dbReference>
<keyword evidence="4 5" id="KW-0687">Ribonucleoprotein</keyword>
<dbReference type="GO" id="GO:0015935">
    <property type="term" value="C:small ribosomal subunit"/>
    <property type="evidence" value="ECO:0007669"/>
    <property type="project" value="TreeGrafter"/>
</dbReference>
<evidence type="ECO:0000256" key="2">
    <source>
        <dbReference type="ARBA" id="ARBA00005251"/>
    </source>
</evidence>
<dbReference type="InterPro" id="IPR020568">
    <property type="entry name" value="Ribosomal_Su5_D2-typ_SF"/>
</dbReference>
<sequence>MTQTNEEKKNGIAIGRRKSAIARVRLVPGNGTIKINKILGIEYFQNSAESVEACRLPLHIFGLANTYDLDIQTAGGGFEGQLQAIRLGIARALACFDLSKRSKLKSLGLLQRDSRIKERKKYGLKKARKASQYSKR</sequence>
<reference evidence="6" key="1">
    <citation type="journal article" date="2019" name="Genome Biol. Evol.">
        <title>Plastid Genomes and Proteins Illuminate the Evolution of Eustigmatophyte Algae and Their Bacterial Endosymbionts.</title>
        <authorList>
            <person name="Sevcikova T."/>
            <person name="Yurchenko T."/>
            <person name="Fawley K.P."/>
            <person name="Amaral R."/>
            <person name="Strnad H."/>
            <person name="Santos L.M."/>
            <person name="Fawley M.W."/>
            <person name="Elias M."/>
        </authorList>
    </citation>
    <scope>NUCLEOTIDE SEQUENCE</scope>
</reference>
<evidence type="ECO:0000313" key="6">
    <source>
        <dbReference type="EMBL" id="QAA11797.1"/>
    </source>
</evidence>
<dbReference type="InterPro" id="IPR014721">
    <property type="entry name" value="Ribsml_uS5_D2-typ_fold_subgr"/>
</dbReference>
<dbReference type="GO" id="GO:0003723">
    <property type="term" value="F:RNA binding"/>
    <property type="evidence" value="ECO:0007669"/>
    <property type="project" value="TreeGrafter"/>
</dbReference>
<dbReference type="Pfam" id="PF00380">
    <property type="entry name" value="Ribosomal_S9"/>
    <property type="match status" value="1"/>
</dbReference>
<dbReference type="InterPro" id="IPR000754">
    <property type="entry name" value="Ribosomal_uS9"/>
</dbReference>
<evidence type="ECO:0000256" key="3">
    <source>
        <dbReference type="ARBA" id="ARBA00022980"/>
    </source>
</evidence>
<dbReference type="PANTHER" id="PTHR21569">
    <property type="entry name" value="RIBOSOMAL PROTEIN S9"/>
    <property type="match status" value="1"/>
</dbReference>
<dbReference type="EMBL" id="MK281456">
    <property type="protein sequence ID" value="QAA11797.1"/>
    <property type="molecule type" value="Genomic_DNA"/>
</dbReference>
<dbReference type="FunFam" id="3.30.230.10:FF:000001">
    <property type="entry name" value="30S ribosomal protein S9"/>
    <property type="match status" value="1"/>
</dbReference>
<keyword evidence="6" id="KW-0934">Plastid</keyword>
<comment type="subcellular location">
    <subcellularLocation>
        <location evidence="1">Plastid</location>
    </subcellularLocation>
</comment>
<protein>
    <submittedName>
        <fullName evidence="6">Ribosomal protein S9</fullName>
    </submittedName>
</protein>
<dbReference type="RefSeq" id="YP_009550860.1">
    <property type="nucleotide sequence ID" value="NC_040298.1"/>
</dbReference>
<dbReference type="AlphaFoldDB" id="A0A3R5T9E8"/>
<dbReference type="GO" id="GO:0009536">
    <property type="term" value="C:plastid"/>
    <property type="evidence" value="ECO:0007669"/>
    <property type="project" value="UniProtKB-SubCell"/>
</dbReference>
<dbReference type="NCBIfam" id="NF001099">
    <property type="entry name" value="PRK00132.1"/>
    <property type="match status" value="1"/>
</dbReference>
<dbReference type="GO" id="GO:0003735">
    <property type="term" value="F:structural constituent of ribosome"/>
    <property type="evidence" value="ECO:0007669"/>
    <property type="project" value="InterPro"/>
</dbReference>
<dbReference type="InterPro" id="IPR023035">
    <property type="entry name" value="Ribosomal_uS9_bac/plastid"/>
</dbReference>
<proteinExistence type="inferred from homology"/>
<accession>A0A3R5T9E8</accession>
<dbReference type="InterPro" id="IPR020574">
    <property type="entry name" value="Ribosomal_uS9_CS"/>
</dbReference>
<evidence type="ECO:0000256" key="1">
    <source>
        <dbReference type="ARBA" id="ARBA00004474"/>
    </source>
</evidence>
<dbReference type="GeneID" id="38947955"/>
<dbReference type="PROSITE" id="PS00360">
    <property type="entry name" value="RIBOSOMAL_S9"/>
    <property type="match status" value="1"/>
</dbReference>
<name>A0A3R5T9E8_9STRA</name>
<evidence type="ECO:0000256" key="4">
    <source>
        <dbReference type="ARBA" id="ARBA00023274"/>
    </source>
</evidence>
<gene>
    <name evidence="6" type="primary">rps9</name>
</gene>
<organism evidence="6">
    <name type="scientific">Eustigmatophyceae sp. Ndem 8/9T-3m6.8</name>
    <dbReference type="NCBI Taxonomy" id="2506146"/>
    <lineage>
        <taxon>Eukaryota</taxon>
        <taxon>Sar</taxon>
        <taxon>Stramenopiles</taxon>
        <taxon>Ochrophyta</taxon>
        <taxon>Eustigmatophyceae</taxon>
    </lineage>
</organism>
<geneLocation type="plastid" evidence="6"/>
<dbReference type="GO" id="GO:0006412">
    <property type="term" value="P:translation"/>
    <property type="evidence" value="ECO:0007669"/>
    <property type="project" value="InterPro"/>
</dbReference>